<comment type="caution">
    <text evidence="4">The sequence shown here is derived from an EMBL/GenBank/DDBJ whole genome shotgun (WGS) entry which is preliminary data.</text>
</comment>
<keyword evidence="4" id="KW-0378">Hydrolase</keyword>
<dbReference type="RefSeq" id="WP_002832533.1">
    <property type="nucleotide sequence ID" value="NZ_GL397067.1"/>
</dbReference>
<feature type="transmembrane region" description="Helical" evidence="2">
    <location>
        <begin position="154"/>
        <end position="173"/>
    </location>
</feature>
<dbReference type="GO" id="GO:0080120">
    <property type="term" value="P:CAAX-box protein maturation"/>
    <property type="evidence" value="ECO:0007669"/>
    <property type="project" value="UniProtKB-ARBA"/>
</dbReference>
<comment type="similarity">
    <text evidence="1">Belongs to the UPF0177 family.</text>
</comment>
<name>E0NGX5_PEDAC</name>
<feature type="transmembrane region" description="Helical" evidence="2">
    <location>
        <begin position="12"/>
        <end position="35"/>
    </location>
</feature>
<evidence type="ECO:0000313" key="4">
    <source>
        <dbReference type="EMBL" id="EFL95435.1"/>
    </source>
</evidence>
<keyword evidence="2" id="KW-0812">Transmembrane</keyword>
<evidence type="ECO:0000256" key="2">
    <source>
        <dbReference type="SAM" id="Phobius"/>
    </source>
</evidence>
<dbReference type="Pfam" id="PF02517">
    <property type="entry name" value="Rce1-like"/>
    <property type="match status" value="1"/>
</dbReference>
<accession>E0NGX5</accession>
<dbReference type="PANTHER" id="PTHR36435">
    <property type="entry name" value="SLR1288 PROTEIN"/>
    <property type="match status" value="1"/>
</dbReference>
<feature type="transmembrane region" description="Helical" evidence="2">
    <location>
        <begin position="112"/>
        <end position="133"/>
    </location>
</feature>
<keyword evidence="2" id="KW-0472">Membrane</keyword>
<keyword evidence="2" id="KW-1133">Transmembrane helix</keyword>
<sequence length="230" mass="26110">MNRQPLVINKNKLIIAISIPLLELIIGGTVVNLIPSMFGKILFTDLIFFIGFLVAILLYKDVLKRDWPRFKQHLWRNLIFAVLGVVAAHLLISITRSGLNLFLSASLSPETLLSFAVSAPALGFLGSLTALMAPFTEEIIFRHALFYQWRNRGLTTWLMFILSSVLFGLVHWNNFNGDLLQMIPYMFVGAGFALIYYKSQNIWQNIMTHFFFDFIQVLGAGVVLIVSLLR</sequence>
<evidence type="ECO:0000256" key="1">
    <source>
        <dbReference type="ARBA" id="ARBA00009067"/>
    </source>
</evidence>
<feature type="domain" description="CAAX prenyl protease 2/Lysostaphin resistance protein A-like" evidence="3">
    <location>
        <begin position="126"/>
        <end position="215"/>
    </location>
</feature>
<keyword evidence="4" id="KW-0645">Protease</keyword>
<evidence type="ECO:0000259" key="3">
    <source>
        <dbReference type="Pfam" id="PF02517"/>
    </source>
</evidence>
<feature type="transmembrane region" description="Helical" evidence="2">
    <location>
        <begin position="41"/>
        <end position="62"/>
    </location>
</feature>
<reference evidence="4" key="1">
    <citation type="submission" date="2010-07" db="EMBL/GenBank/DDBJ databases">
        <authorList>
            <person name="Muzny D."/>
            <person name="Qin X."/>
            <person name="Deng J."/>
            <person name="Jiang H."/>
            <person name="Liu Y."/>
            <person name="Qu J."/>
            <person name="Song X.-Z."/>
            <person name="Zhang L."/>
            <person name="Thornton R."/>
            <person name="Coyle M."/>
            <person name="Francisco L."/>
            <person name="Jackson L."/>
            <person name="Javaid M."/>
            <person name="Korchina V."/>
            <person name="Kovar C."/>
            <person name="Mata R."/>
            <person name="Mathew T."/>
            <person name="Ngo R."/>
            <person name="Nguyen L."/>
            <person name="Nguyen N."/>
            <person name="Okwuonu G."/>
            <person name="Ongeri F."/>
            <person name="Pham C."/>
            <person name="Simmons D."/>
            <person name="Wilczek-Boney K."/>
            <person name="Hale W."/>
            <person name="Jakkamsetti A."/>
            <person name="Pham P."/>
            <person name="Ruth R."/>
            <person name="San Lucas F."/>
            <person name="Warren J."/>
            <person name="Zhang J."/>
            <person name="Zhao Z."/>
            <person name="Zhou C."/>
            <person name="Zhu D."/>
            <person name="Lee S."/>
            <person name="Bess C."/>
            <person name="Blankenburg K."/>
            <person name="Forbes L."/>
            <person name="Fu Q."/>
            <person name="Gubbala S."/>
            <person name="Hirani K."/>
            <person name="Jayaseelan J.C."/>
            <person name="Lara F."/>
            <person name="Munidasa M."/>
            <person name="Palculict T."/>
            <person name="Patil S."/>
            <person name="Pu L.-L."/>
            <person name="Saada N."/>
            <person name="Tang L."/>
            <person name="Weissenberger G."/>
            <person name="Zhu Y."/>
            <person name="Hemphill L."/>
            <person name="Shang Y."/>
            <person name="Youmans B."/>
            <person name="Ayvaz T."/>
            <person name="Ross M."/>
            <person name="Santibanez J."/>
            <person name="Aqrawi P."/>
            <person name="Gross S."/>
            <person name="Joshi V."/>
            <person name="Fowler G."/>
            <person name="Nazareth L."/>
            <person name="Reid J."/>
            <person name="Worley K."/>
            <person name="Petrosino J."/>
            <person name="Highlander S."/>
            <person name="Gibbs R."/>
        </authorList>
    </citation>
    <scope>NUCLEOTIDE SEQUENCE [LARGE SCALE GENOMIC DNA]</scope>
    <source>
        <strain evidence="4">DSM 20284</strain>
    </source>
</reference>
<dbReference type="GO" id="GO:0004175">
    <property type="term" value="F:endopeptidase activity"/>
    <property type="evidence" value="ECO:0007669"/>
    <property type="project" value="UniProtKB-ARBA"/>
</dbReference>
<feature type="transmembrane region" description="Helical" evidence="2">
    <location>
        <begin position="74"/>
        <end position="92"/>
    </location>
</feature>
<dbReference type="eggNOG" id="COG1266">
    <property type="taxonomic scope" value="Bacteria"/>
</dbReference>
<proteinExistence type="inferred from homology"/>
<keyword evidence="5" id="KW-1185">Reference proteome</keyword>
<dbReference type="AlphaFoldDB" id="E0NGX5"/>
<evidence type="ECO:0000313" key="5">
    <source>
        <dbReference type="Proteomes" id="UP000004470"/>
    </source>
</evidence>
<dbReference type="InterPro" id="IPR052710">
    <property type="entry name" value="CAAX_protease"/>
</dbReference>
<dbReference type="HOGENOM" id="CLU_105051_0_0_9"/>
<organism evidence="4 5">
    <name type="scientific">Pediococcus acidilactici DSM 20284</name>
    <dbReference type="NCBI Taxonomy" id="862514"/>
    <lineage>
        <taxon>Bacteria</taxon>
        <taxon>Bacillati</taxon>
        <taxon>Bacillota</taxon>
        <taxon>Bacilli</taxon>
        <taxon>Lactobacillales</taxon>
        <taxon>Lactobacillaceae</taxon>
        <taxon>Pediococcus</taxon>
        <taxon>Pediococcus acidilactici group</taxon>
    </lineage>
</organism>
<dbReference type="InterPro" id="IPR003675">
    <property type="entry name" value="Rce1/LyrA-like_dom"/>
</dbReference>
<dbReference type="GO" id="GO:0006508">
    <property type="term" value="P:proteolysis"/>
    <property type="evidence" value="ECO:0007669"/>
    <property type="project" value="UniProtKB-KW"/>
</dbReference>
<gene>
    <name evidence="4" type="ORF">HMPREF0623_1172</name>
</gene>
<dbReference type="PANTHER" id="PTHR36435:SF1">
    <property type="entry name" value="CAAX AMINO TERMINAL PROTEASE FAMILY PROTEIN"/>
    <property type="match status" value="1"/>
</dbReference>
<dbReference type="EMBL" id="AEEG01000004">
    <property type="protein sequence ID" value="EFL95435.1"/>
    <property type="molecule type" value="Genomic_DNA"/>
</dbReference>
<protein>
    <submittedName>
        <fullName evidence="4">CAAX amino terminal protease family protein</fullName>
    </submittedName>
</protein>
<feature type="transmembrane region" description="Helical" evidence="2">
    <location>
        <begin position="209"/>
        <end position="229"/>
    </location>
</feature>
<feature type="transmembrane region" description="Helical" evidence="2">
    <location>
        <begin position="179"/>
        <end position="197"/>
    </location>
</feature>
<dbReference type="Proteomes" id="UP000004470">
    <property type="component" value="Unassembled WGS sequence"/>
</dbReference>